<protein>
    <recommendedName>
        <fullName evidence="3">C3H1-type domain-containing protein</fullName>
    </recommendedName>
</protein>
<gene>
    <name evidence="2" type="ORF">NSCI0253_LOCUS2050</name>
</gene>
<evidence type="ECO:0000313" key="2">
    <source>
        <dbReference type="EMBL" id="CAD8827704.1"/>
    </source>
</evidence>
<sequence length="392" mass="42258">MPDAAPKRLPIGSRNAFLDFEPVFSPKTDSKSKPKSSRKSWADASGTPTASPWARDSTPTWPRPAPTPLGAYPGTPDAWPMDYRLGFPGFPMPGVPMSGCMPAVPSMNPMLPGSMVSMMPGFGMPMPGLMMPNFAPAPMMVQQEPMSVEADAGEPSPSKTWPATPTPMTDRLAPYSFNLEVQGLPLQSSPGVENGNANTPQDDAANPRRRGSTKDLGQKLRAEISGAERLEDVSNHSSLTVEDDDDEELSPDMPKSISMPEVAKRLSPKRSLKGMRMEPIPQDRLLVVRDGQESISDEPDDAVIPTKCPPGVPSRGSTWHGSGKCRPCAWFWKSKGCTGDQDCQYCHLCPEGELKARKKAKVAAMRMGALAPAPKDGNAAPRVLRLTPLLKS</sequence>
<feature type="compositionally biased region" description="Polar residues" evidence="1">
    <location>
        <begin position="185"/>
        <end position="201"/>
    </location>
</feature>
<evidence type="ECO:0000256" key="1">
    <source>
        <dbReference type="SAM" id="MobiDB-lite"/>
    </source>
</evidence>
<name>A0A7S0ZNS3_NOCSC</name>
<dbReference type="EMBL" id="HBFQ01002982">
    <property type="protein sequence ID" value="CAD8827704.1"/>
    <property type="molecule type" value="Transcribed_RNA"/>
</dbReference>
<dbReference type="AlphaFoldDB" id="A0A7S0ZNS3"/>
<feature type="region of interest" description="Disordered" evidence="1">
    <location>
        <begin position="20"/>
        <end position="73"/>
    </location>
</feature>
<reference evidence="2" key="1">
    <citation type="submission" date="2021-01" db="EMBL/GenBank/DDBJ databases">
        <authorList>
            <person name="Corre E."/>
            <person name="Pelletier E."/>
            <person name="Niang G."/>
            <person name="Scheremetjew M."/>
            <person name="Finn R."/>
            <person name="Kale V."/>
            <person name="Holt S."/>
            <person name="Cochrane G."/>
            <person name="Meng A."/>
            <person name="Brown T."/>
            <person name="Cohen L."/>
        </authorList>
    </citation>
    <scope>NUCLEOTIDE SEQUENCE</scope>
</reference>
<feature type="region of interest" description="Disordered" evidence="1">
    <location>
        <begin position="185"/>
        <end position="260"/>
    </location>
</feature>
<feature type="compositionally biased region" description="Acidic residues" evidence="1">
    <location>
        <begin position="241"/>
        <end position="250"/>
    </location>
</feature>
<feature type="region of interest" description="Disordered" evidence="1">
    <location>
        <begin position="146"/>
        <end position="171"/>
    </location>
</feature>
<feature type="compositionally biased region" description="Polar residues" evidence="1">
    <location>
        <begin position="157"/>
        <end position="167"/>
    </location>
</feature>
<accession>A0A7S0ZNS3</accession>
<organism evidence="2">
    <name type="scientific">Noctiluca scintillans</name>
    <name type="common">Sea sparkle</name>
    <name type="synonym">Red tide dinoflagellate</name>
    <dbReference type="NCBI Taxonomy" id="2966"/>
    <lineage>
        <taxon>Eukaryota</taxon>
        <taxon>Sar</taxon>
        <taxon>Alveolata</taxon>
        <taxon>Dinophyceae</taxon>
        <taxon>Noctilucales</taxon>
        <taxon>Noctilucaceae</taxon>
        <taxon>Noctiluca</taxon>
    </lineage>
</organism>
<proteinExistence type="predicted"/>
<evidence type="ECO:0008006" key="3">
    <source>
        <dbReference type="Google" id="ProtNLM"/>
    </source>
</evidence>
<feature type="compositionally biased region" description="Basic and acidic residues" evidence="1">
    <location>
        <begin position="212"/>
        <end position="234"/>
    </location>
</feature>